<evidence type="ECO:0000256" key="1">
    <source>
        <dbReference type="ARBA" id="ARBA00005636"/>
    </source>
</evidence>
<dbReference type="AlphaFoldDB" id="A0A1N6D771"/>
<dbReference type="GO" id="GO:0002181">
    <property type="term" value="P:cytoplasmic translation"/>
    <property type="evidence" value="ECO:0007669"/>
    <property type="project" value="TreeGrafter"/>
</dbReference>
<proteinExistence type="inferred from homology"/>
<evidence type="ECO:0000256" key="4">
    <source>
        <dbReference type="ARBA" id="ARBA00022980"/>
    </source>
</evidence>
<dbReference type="Gene3D" id="2.40.50.140">
    <property type="entry name" value="Nucleic acid-binding proteins"/>
    <property type="match status" value="1"/>
</dbReference>
<dbReference type="InterPro" id="IPR005880">
    <property type="entry name" value="Ribosomal_uL2_bac/org-type"/>
</dbReference>
<protein>
    <recommendedName>
        <fullName evidence="6 7">Large ribosomal subunit protein uL2</fullName>
    </recommendedName>
</protein>
<dbReference type="GO" id="GO:0003735">
    <property type="term" value="F:structural constituent of ribosome"/>
    <property type="evidence" value="ECO:0007669"/>
    <property type="project" value="InterPro"/>
</dbReference>
<dbReference type="InterPro" id="IPR022671">
    <property type="entry name" value="Ribosomal_uL2_CS"/>
</dbReference>
<feature type="region of interest" description="Disordered" evidence="8">
    <location>
        <begin position="195"/>
        <end position="278"/>
    </location>
</feature>
<dbReference type="FunFam" id="2.30.30.30:FF:000001">
    <property type="entry name" value="50S ribosomal protein L2"/>
    <property type="match status" value="1"/>
</dbReference>
<evidence type="ECO:0000259" key="9">
    <source>
        <dbReference type="SMART" id="SM01382"/>
    </source>
</evidence>
<dbReference type="SUPFAM" id="SSF50249">
    <property type="entry name" value="Nucleic acid-binding proteins"/>
    <property type="match status" value="1"/>
</dbReference>
<dbReference type="Pfam" id="PF03947">
    <property type="entry name" value="Ribosomal_L2_C"/>
    <property type="match status" value="1"/>
</dbReference>
<dbReference type="GO" id="GO:0019843">
    <property type="term" value="F:rRNA binding"/>
    <property type="evidence" value="ECO:0007669"/>
    <property type="project" value="UniProtKB-UniRule"/>
</dbReference>
<keyword evidence="12" id="KW-1185">Reference proteome</keyword>
<dbReference type="HAMAP" id="MF_01320_B">
    <property type="entry name" value="Ribosomal_uL2_B"/>
    <property type="match status" value="1"/>
</dbReference>
<organism evidence="11 12">
    <name type="scientific">Parasphingorhabdus marina DSM 22363</name>
    <dbReference type="NCBI Taxonomy" id="1123272"/>
    <lineage>
        <taxon>Bacteria</taxon>
        <taxon>Pseudomonadati</taxon>
        <taxon>Pseudomonadota</taxon>
        <taxon>Alphaproteobacteria</taxon>
        <taxon>Sphingomonadales</taxon>
        <taxon>Sphingomonadaceae</taxon>
        <taxon>Parasphingorhabdus</taxon>
    </lineage>
</organism>
<keyword evidence="2 7" id="KW-0699">rRNA-binding</keyword>
<comment type="similarity">
    <text evidence="1 7">Belongs to the universal ribosomal protein uL2 family.</text>
</comment>
<dbReference type="InterPro" id="IPR008991">
    <property type="entry name" value="Translation_prot_SH3-like_sf"/>
</dbReference>
<dbReference type="InterPro" id="IPR014726">
    <property type="entry name" value="Ribosomal_uL2_dom3"/>
</dbReference>
<dbReference type="OrthoDB" id="9778722at2"/>
<keyword evidence="4 7" id="KW-0689">Ribosomal protein</keyword>
<dbReference type="InterPro" id="IPR012340">
    <property type="entry name" value="NA-bd_OB-fold"/>
</dbReference>
<dbReference type="FunFam" id="2.40.50.140:FF:000003">
    <property type="entry name" value="50S ribosomal protein L2"/>
    <property type="match status" value="1"/>
</dbReference>
<accession>A0A1N6D771</accession>
<comment type="function">
    <text evidence="7">One of the primary rRNA binding proteins. Required for association of the 30S and 50S subunits to form the 70S ribosome, for tRNA binding and peptide bond formation. It has been suggested to have peptidyltransferase activity; this is somewhat controversial. Makes several contacts with the 16S rRNA in the 70S ribosome.</text>
</comment>
<dbReference type="PANTHER" id="PTHR13691">
    <property type="entry name" value="RIBOSOMAL PROTEIN L2"/>
    <property type="match status" value="1"/>
</dbReference>
<dbReference type="EMBL" id="FSQW01000001">
    <property type="protein sequence ID" value="SIN66652.1"/>
    <property type="molecule type" value="Genomic_DNA"/>
</dbReference>
<dbReference type="PANTHER" id="PTHR13691:SF5">
    <property type="entry name" value="LARGE RIBOSOMAL SUBUNIT PROTEIN UL2M"/>
    <property type="match status" value="1"/>
</dbReference>
<name>A0A1N6D771_9SPHN</name>
<dbReference type="Proteomes" id="UP000185192">
    <property type="component" value="Unassembled WGS sequence"/>
</dbReference>
<dbReference type="InterPro" id="IPR022669">
    <property type="entry name" value="Ribosomal_uL2_C"/>
</dbReference>
<dbReference type="Gene3D" id="4.10.950.10">
    <property type="entry name" value="Ribosomal protein L2, domain 3"/>
    <property type="match status" value="1"/>
</dbReference>
<keyword evidence="5 7" id="KW-0687">Ribonucleoprotein</keyword>
<evidence type="ECO:0000256" key="7">
    <source>
        <dbReference type="HAMAP-Rule" id="MF_01320"/>
    </source>
</evidence>
<dbReference type="RefSeq" id="WP_074204529.1">
    <property type="nucleotide sequence ID" value="NZ_FSQW01000001.1"/>
</dbReference>
<feature type="domain" description="Large ribosomal subunit protein uL2 C-terminal" evidence="9">
    <location>
        <begin position="124"/>
        <end position="252"/>
    </location>
</feature>
<dbReference type="FunFam" id="4.10.950.10:FF:000001">
    <property type="entry name" value="50S ribosomal protein L2"/>
    <property type="match status" value="1"/>
</dbReference>
<dbReference type="GO" id="GO:0015934">
    <property type="term" value="C:large ribosomal subunit"/>
    <property type="evidence" value="ECO:0007669"/>
    <property type="project" value="InterPro"/>
</dbReference>
<evidence type="ECO:0000256" key="6">
    <source>
        <dbReference type="ARBA" id="ARBA00035242"/>
    </source>
</evidence>
<dbReference type="InterPro" id="IPR002171">
    <property type="entry name" value="Ribosomal_uL2"/>
</dbReference>
<dbReference type="NCBIfam" id="TIGR01171">
    <property type="entry name" value="rplB_bact"/>
    <property type="match status" value="1"/>
</dbReference>
<dbReference type="InterPro" id="IPR014722">
    <property type="entry name" value="Rib_uL2_dom2"/>
</dbReference>
<evidence type="ECO:0000256" key="5">
    <source>
        <dbReference type="ARBA" id="ARBA00023274"/>
    </source>
</evidence>
<keyword evidence="3 7" id="KW-0694">RNA-binding</keyword>
<dbReference type="Gene3D" id="2.30.30.30">
    <property type="match status" value="1"/>
</dbReference>
<gene>
    <name evidence="7" type="primary">rplB</name>
    <name evidence="11" type="ORF">SAMN02745824_1641</name>
</gene>
<evidence type="ECO:0000256" key="3">
    <source>
        <dbReference type="ARBA" id="ARBA00022884"/>
    </source>
</evidence>
<dbReference type="GO" id="GO:0016740">
    <property type="term" value="F:transferase activity"/>
    <property type="evidence" value="ECO:0007669"/>
    <property type="project" value="InterPro"/>
</dbReference>
<evidence type="ECO:0000256" key="8">
    <source>
        <dbReference type="SAM" id="MobiDB-lite"/>
    </source>
</evidence>
<feature type="compositionally biased region" description="Basic residues" evidence="8">
    <location>
        <begin position="269"/>
        <end position="278"/>
    </location>
</feature>
<evidence type="ECO:0000313" key="12">
    <source>
        <dbReference type="Proteomes" id="UP000185192"/>
    </source>
</evidence>
<evidence type="ECO:0000256" key="2">
    <source>
        <dbReference type="ARBA" id="ARBA00022730"/>
    </source>
</evidence>
<dbReference type="InterPro" id="IPR022666">
    <property type="entry name" value="Ribosomal_uL2_RNA-bd_dom"/>
</dbReference>
<feature type="domain" description="Large ribosomal subunit protein uL2 RNA-binding" evidence="10">
    <location>
        <begin position="42"/>
        <end position="118"/>
    </location>
</feature>
<reference evidence="12" key="1">
    <citation type="submission" date="2016-11" db="EMBL/GenBank/DDBJ databases">
        <authorList>
            <person name="Varghese N."/>
            <person name="Submissions S."/>
        </authorList>
    </citation>
    <scope>NUCLEOTIDE SEQUENCE [LARGE SCALE GENOMIC DNA]</scope>
    <source>
        <strain evidence="12">DSM 22363</strain>
    </source>
</reference>
<comment type="subunit">
    <text evidence="7">Part of the 50S ribosomal subunit. Forms a bridge to the 30S subunit in the 70S ribosome.</text>
</comment>
<evidence type="ECO:0000259" key="10">
    <source>
        <dbReference type="SMART" id="SM01383"/>
    </source>
</evidence>
<dbReference type="PIRSF" id="PIRSF002158">
    <property type="entry name" value="Ribosomal_L2"/>
    <property type="match status" value="1"/>
</dbReference>
<sequence>MALKSYKPTSPARRGLILVDKSGLWKGKPVKKLVEGKRKTGGRNNKGHVTSRGIAGGHKQKYRLVDFKRRKFDVSATVERIEYDPNRTAFIALIKYDDGELSYIIAPQRLAVGDTVISGEKVDVKPGNAMKLSQMPIGTIIHNVEMKPGKGGQIARSAGAYVQIVGRDRGMVIVRLNSGEQRYIRSDCMGTVGAVSNPDNSNQNFGKAGRTRWKGRRPLTRGVAKNPVDHPHGGGEGRTSGGRHPVTPWGKPTKGARTRKNKQTDKMIIRSRHAKKKR</sequence>
<dbReference type="SUPFAM" id="SSF50104">
    <property type="entry name" value="Translation proteins SH3-like domain"/>
    <property type="match status" value="1"/>
</dbReference>
<feature type="compositionally biased region" description="Basic residues" evidence="8">
    <location>
        <begin position="209"/>
        <end position="219"/>
    </location>
</feature>
<dbReference type="SMART" id="SM01382">
    <property type="entry name" value="Ribosomal_L2_C"/>
    <property type="match status" value="1"/>
</dbReference>
<dbReference type="STRING" id="1123272.SAMN02745824_1641"/>
<dbReference type="Pfam" id="PF00181">
    <property type="entry name" value="Ribosomal_L2_N"/>
    <property type="match status" value="1"/>
</dbReference>
<dbReference type="PROSITE" id="PS00467">
    <property type="entry name" value="RIBOSOMAL_L2"/>
    <property type="match status" value="1"/>
</dbReference>
<evidence type="ECO:0000313" key="11">
    <source>
        <dbReference type="EMBL" id="SIN66652.1"/>
    </source>
</evidence>
<dbReference type="SMART" id="SM01383">
    <property type="entry name" value="Ribosomal_L2"/>
    <property type="match status" value="1"/>
</dbReference>